<dbReference type="GO" id="GO:0006355">
    <property type="term" value="P:regulation of DNA-templated transcription"/>
    <property type="evidence" value="ECO:0007669"/>
    <property type="project" value="InterPro"/>
</dbReference>
<organism evidence="3 4">
    <name type="scientific">Populus deltoides</name>
    <name type="common">Eastern poplar</name>
    <name type="synonym">Eastern cottonwood</name>
    <dbReference type="NCBI Taxonomy" id="3696"/>
    <lineage>
        <taxon>Eukaryota</taxon>
        <taxon>Viridiplantae</taxon>
        <taxon>Streptophyta</taxon>
        <taxon>Embryophyta</taxon>
        <taxon>Tracheophyta</taxon>
        <taxon>Spermatophyta</taxon>
        <taxon>Magnoliopsida</taxon>
        <taxon>eudicotyledons</taxon>
        <taxon>Gunneridae</taxon>
        <taxon>Pentapetalae</taxon>
        <taxon>rosids</taxon>
        <taxon>fabids</taxon>
        <taxon>Malpighiales</taxon>
        <taxon>Salicaceae</taxon>
        <taxon>Saliceae</taxon>
        <taxon>Populus</taxon>
    </lineage>
</organism>
<keyword evidence="4" id="KW-1185">Reference proteome</keyword>
<dbReference type="Proteomes" id="UP000807159">
    <property type="component" value="Chromosome 19"/>
</dbReference>
<comment type="caution">
    <text evidence="3">The sequence shown here is derived from an EMBL/GenBank/DDBJ whole genome shotgun (WGS) entry which is preliminary data.</text>
</comment>
<feature type="region of interest" description="Disordered" evidence="2">
    <location>
        <begin position="277"/>
        <end position="361"/>
    </location>
</feature>
<evidence type="ECO:0000256" key="1">
    <source>
        <dbReference type="ARBA" id="ARBA00023242"/>
    </source>
</evidence>
<name>A0A8T2WHM7_POPDE</name>
<dbReference type="EMBL" id="JACEGQ020000019">
    <property type="protein sequence ID" value="KAH8480825.1"/>
    <property type="molecule type" value="Genomic_DNA"/>
</dbReference>
<dbReference type="GO" id="GO:0003712">
    <property type="term" value="F:transcription coregulator activity"/>
    <property type="evidence" value="ECO:0007669"/>
    <property type="project" value="InterPro"/>
</dbReference>
<dbReference type="AlphaFoldDB" id="A0A8T2WHM7"/>
<proteinExistence type="predicted"/>
<dbReference type="SUPFAM" id="SSF47040">
    <property type="entry name" value="Kix domain of CBP (creb binding protein)"/>
    <property type="match status" value="1"/>
</dbReference>
<dbReference type="InterPro" id="IPR036529">
    <property type="entry name" value="KIX_dom_sf"/>
</dbReference>
<feature type="compositionally biased region" description="Low complexity" evidence="2">
    <location>
        <begin position="302"/>
        <end position="313"/>
    </location>
</feature>
<sequence>MEKEMNVQAHLSGQVQNQLQPQQNGNQQMQNLSAPTTGGVAAAGAHSVNVYDAEPEFHRYRWFMQQKIFSIILQKQSQPVGDQQKQRFKEFAKRLEEGLFKAAQTKDDYLNMNTLESRLSSLLKRPPANSQNQRHPQLVNSSSSIGTMIPTPGMSNSGNSNMITSSVDTMMISSSGCDSIAPIAANTGGLLPSSGMHNGSFGRPDGNLSNGYQQHQHLHLLNNDAFGQSLLISDPSSQVKREPGMEHHNDVLHSQTSDHFQISELQNQFQQIVLGDHSRNAQNPPHPDRQHDMSSSLTQNSQQMQQMLHPHQLVSESQNNFNGLSVGTQSDSALPGQWYPQSQDRTRMPGSMSHEQHVQDD</sequence>
<feature type="region of interest" description="Disordered" evidence="2">
    <location>
        <begin position="125"/>
        <end position="146"/>
    </location>
</feature>
<evidence type="ECO:0000256" key="2">
    <source>
        <dbReference type="SAM" id="MobiDB-lite"/>
    </source>
</evidence>
<evidence type="ECO:0000313" key="3">
    <source>
        <dbReference type="EMBL" id="KAH8480825.1"/>
    </source>
</evidence>
<protein>
    <submittedName>
        <fullName evidence="3">Uncharacterized protein</fullName>
    </submittedName>
</protein>
<reference evidence="3" key="1">
    <citation type="journal article" date="2021" name="J. Hered.">
        <title>Genome Assembly of Salicaceae Populus deltoides (Eastern Cottonwood) I-69 Based on Nanopore Sequencing and Hi-C Technologies.</title>
        <authorList>
            <person name="Bai S."/>
            <person name="Wu H."/>
            <person name="Zhang J."/>
            <person name="Pan Z."/>
            <person name="Zhao W."/>
            <person name="Li Z."/>
            <person name="Tong C."/>
        </authorList>
    </citation>
    <scope>NUCLEOTIDE SEQUENCE</scope>
    <source>
        <tissue evidence="3">Leaf</tissue>
    </source>
</reference>
<dbReference type="Gene3D" id="1.10.246.20">
    <property type="entry name" value="Coactivator CBP, KIX domain"/>
    <property type="match status" value="1"/>
</dbReference>
<keyword evidence="1" id="KW-0539">Nucleus</keyword>
<evidence type="ECO:0000313" key="4">
    <source>
        <dbReference type="Proteomes" id="UP000807159"/>
    </source>
</evidence>
<accession>A0A8T2WHM7</accession>
<feature type="compositionally biased region" description="Polar residues" evidence="2">
    <location>
        <begin position="314"/>
        <end position="332"/>
    </location>
</feature>
<feature type="compositionally biased region" description="Polar residues" evidence="2">
    <location>
        <begin position="128"/>
        <end position="146"/>
    </location>
</feature>
<gene>
    <name evidence="3" type="ORF">H0E87_030907</name>
</gene>